<feature type="transmembrane region" description="Helical" evidence="6">
    <location>
        <begin position="226"/>
        <end position="249"/>
    </location>
</feature>
<evidence type="ECO:0000256" key="5">
    <source>
        <dbReference type="ARBA" id="ARBA00038359"/>
    </source>
</evidence>
<feature type="transmembrane region" description="Helical" evidence="6">
    <location>
        <begin position="62"/>
        <end position="86"/>
    </location>
</feature>
<dbReference type="AlphaFoldDB" id="A0A9W4UBF4"/>
<keyword evidence="2 6" id="KW-0812">Transmembrane</keyword>
<comment type="subcellular location">
    <subcellularLocation>
        <location evidence="1">Membrane</location>
        <topology evidence="1">Multi-pass membrane protein</topology>
    </subcellularLocation>
</comment>
<dbReference type="EMBL" id="CAOQHR010000003">
    <property type="protein sequence ID" value="CAI6331860.1"/>
    <property type="molecule type" value="Genomic_DNA"/>
</dbReference>
<evidence type="ECO:0000259" key="7">
    <source>
        <dbReference type="Pfam" id="PF20684"/>
    </source>
</evidence>
<evidence type="ECO:0000313" key="8">
    <source>
        <dbReference type="EMBL" id="CAI6331860.1"/>
    </source>
</evidence>
<organism evidence="8 9">
    <name type="scientific">Periconia digitata</name>
    <dbReference type="NCBI Taxonomy" id="1303443"/>
    <lineage>
        <taxon>Eukaryota</taxon>
        <taxon>Fungi</taxon>
        <taxon>Dikarya</taxon>
        <taxon>Ascomycota</taxon>
        <taxon>Pezizomycotina</taxon>
        <taxon>Dothideomycetes</taxon>
        <taxon>Pleosporomycetidae</taxon>
        <taxon>Pleosporales</taxon>
        <taxon>Massarineae</taxon>
        <taxon>Periconiaceae</taxon>
        <taxon>Periconia</taxon>
    </lineage>
</organism>
<comment type="similarity">
    <text evidence="5">Belongs to the SAT4 family.</text>
</comment>
<evidence type="ECO:0000256" key="6">
    <source>
        <dbReference type="SAM" id="Phobius"/>
    </source>
</evidence>
<evidence type="ECO:0000256" key="3">
    <source>
        <dbReference type="ARBA" id="ARBA00022989"/>
    </source>
</evidence>
<dbReference type="GO" id="GO:0016020">
    <property type="term" value="C:membrane"/>
    <property type="evidence" value="ECO:0007669"/>
    <property type="project" value="UniProtKB-SubCell"/>
</dbReference>
<evidence type="ECO:0000256" key="2">
    <source>
        <dbReference type="ARBA" id="ARBA00022692"/>
    </source>
</evidence>
<dbReference type="InterPro" id="IPR052337">
    <property type="entry name" value="SAT4-like"/>
</dbReference>
<feature type="transmembrane region" description="Helical" evidence="6">
    <location>
        <begin position="189"/>
        <end position="214"/>
    </location>
</feature>
<dbReference type="InterPro" id="IPR049326">
    <property type="entry name" value="Rhodopsin_dom_fungi"/>
</dbReference>
<sequence length="372" mass="41495">MTMAPLFENVHQWHARALEHGTKQASTFAVGIPFIVISSIVVGLRLHARLNLLKVNLAWDDYLMIIGTVFTIALSVANMICGWYGVGMHTTEIPPENLTPMLKANLATRLLYVTAICFVKFSILVFYLKIDPRKPTKWAVYFLMAFVFALSITTFFVLLFVCVPPSLFWQPAEQLLHPEKCMKQSTQQVFFNANGILNIIQDVGIYVLPIPIIFTLQMSLRQKVALAAILSVGLIAVAAGCVRFYYVLFLANETDIWYYMADSLNWCSIEIYAAIICGSASTFKALLKTYLPKIWGSSQDSNVQPHHGYNGSHSGQFVMAPYGGASSNKSHSNRKYGVGDITEIGNESEEHIMPNRMVKRGSMEKSGGVARM</sequence>
<comment type="caution">
    <text evidence="8">The sequence shown here is derived from an EMBL/GenBank/DDBJ whole genome shotgun (WGS) entry which is preliminary data.</text>
</comment>
<proteinExistence type="inferred from homology"/>
<dbReference type="Proteomes" id="UP001152607">
    <property type="component" value="Unassembled WGS sequence"/>
</dbReference>
<feature type="transmembrane region" description="Helical" evidence="6">
    <location>
        <begin position="28"/>
        <end position="50"/>
    </location>
</feature>
<dbReference type="Pfam" id="PF20684">
    <property type="entry name" value="Fung_rhodopsin"/>
    <property type="match status" value="1"/>
</dbReference>
<name>A0A9W4UBF4_9PLEO</name>
<keyword evidence="3 6" id="KW-1133">Transmembrane helix</keyword>
<accession>A0A9W4UBF4</accession>
<feature type="transmembrane region" description="Helical" evidence="6">
    <location>
        <begin position="106"/>
        <end position="128"/>
    </location>
</feature>
<evidence type="ECO:0000256" key="1">
    <source>
        <dbReference type="ARBA" id="ARBA00004141"/>
    </source>
</evidence>
<protein>
    <recommendedName>
        <fullName evidence="7">Rhodopsin domain-containing protein</fullName>
    </recommendedName>
</protein>
<keyword evidence="9" id="KW-1185">Reference proteome</keyword>
<dbReference type="PANTHER" id="PTHR33048:SF129">
    <property type="entry name" value="INTEGRAL MEMBRANE PROTEIN-RELATED"/>
    <property type="match status" value="1"/>
</dbReference>
<evidence type="ECO:0000256" key="4">
    <source>
        <dbReference type="ARBA" id="ARBA00023136"/>
    </source>
</evidence>
<feature type="transmembrane region" description="Helical" evidence="6">
    <location>
        <begin position="140"/>
        <end position="169"/>
    </location>
</feature>
<dbReference type="PANTHER" id="PTHR33048">
    <property type="entry name" value="PTH11-LIKE INTEGRAL MEMBRANE PROTEIN (AFU_ORTHOLOGUE AFUA_5G11245)"/>
    <property type="match status" value="1"/>
</dbReference>
<evidence type="ECO:0000313" key="9">
    <source>
        <dbReference type="Proteomes" id="UP001152607"/>
    </source>
</evidence>
<dbReference type="OrthoDB" id="444631at2759"/>
<feature type="domain" description="Rhodopsin" evidence="7">
    <location>
        <begin position="44"/>
        <end position="288"/>
    </location>
</feature>
<reference evidence="8" key="1">
    <citation type="submission" date="2023-01" db="EMBL/GenBank/DDBJ databases">
        <authorList>
            <person name="Van Ghelder C."/>
            <person name="Rancurel C."/>
        </authorList>
    </citation>
    <scope>NUCLEOTIDE SEQUENCE</scope>
    <source>
        <strain evidence="8">CNCM I-4278</strain>
    </source>
</reference>
<keyword evidence="4 6" id="KW-0472">Membrane</keyword>
<gene>
    <name evidence="8" type="ORF">PDIGIT_LOCUS4889</name>
</gene>